<feature type="chain" id="PRO_5047412298" evidence="2">
    <location>
        <begin position="24"/>
        <end position="2422"/>
    </location>
</feature>
<dbReference type="NCBIfam" id="TIGR04189">
    <property type="entry name" value="surface_SprA"/>
    <property type="match status" value="1"/>
</dbReference>
<comment type="caution">
    <text evidence="4">The sequence shown here is derived from an EMBL/GenBank/DDBJ whole genome shotgun (WGS) entry which is preliminary data.</text>
</comment>
<gene>
    <name evidence="4" type="primary">sprA</name>
    <name evidence="4" type="ORF">O3P16_13545</name>
</gene>
<evidence type="ECO:0000313" key="5">
    <source>
        <dbReference type="Proteomes" id="UP001210231"/>
    </source>
</evidence>
<dbReference type="Proteomes" id="UP001210231">
    <property type="component" value="Unassembled WGS sequence"/>
</dbReference>
<keyword evidence="2" id="KW-0732">Signal</keyword>
<dbReference type="EMBL" id="JAQGEF010000018">
    <property type="protein sequence ID" value="MDA3615838.1"/>
    <property type="molecule type" value="Genomic_DNA"/>
</dbReference>
<protein>
    <submittedName>
        <fullName evidence="4">Cell surface protein SprA</fullName>
    </submittedName>
</protein>
<proteinExistence type="predicted"/>
<dbReference type="InterPro" id="IPR026377">
    <property type="entry name" value="Cell_surface_SprA"/>
</dbReference>
<keyword evidence="5" id="KW-1185">Reference proteome</keyword>
<evidence type="ECO:0000256" key="1">
    <source>
        <dbReference type="SAM" id="MobiDB-lite"/>
    </source>
</evidence>
<feature type="domain" description="Gliding motility protein SprA N-terminal" evidence="3">
    <location>
        <begin position="1080"/>
        <end position="1593"/>
    </location>
</feature>
<name>A0ABT4UNT9_9BACT</name>
<evidence type="ECO:0000256" key="2">
    <source>
        <dbReference type="SAM" id="SignalP"/>
    </source>
</evidence>
<organism evidence="4 5">
    <name type="scientific">Polluticaenibacter yanchengensis</name>
    <dbReference type="NCBI Taxonomy" id="3014562"/>
    <lineage>
        <taxon>Bacteria</taxon>
        <taxon>Pseudomonadati</taxon>
        <taxon>Bacteroidota</taxon>
        <taxon>Chitinophagia</taxon>
        <taxon>Chitinophagales</taxon>
        <taxon>Chitinophagaceae</taxon>
        <taxon>Polluticaenibacter</taxon>
    </lineage>
</organism>
<reference evidence="4 5" key="1">
    <citation type="submission" date="2022-12" db="EMBL/GenBank/DDBJ databases">
        <title>Chitinophagaceae gen. sp. nov., a new member of the family Chitinophagaceae, isolated from soil in a chemical factory.</title>
        <authorList>
            <person name="Ke Z."/>
        </authorList>
    </citation>
    <scope>NUCLEOTIDE SEQUENCE [LARGE SCALE GENOMIC DNA]</scope>
    <source>
        <strain evidence="4 5">LY-5</strain>
    </source>
</reference>
<feature type="domain" description="Gliding motility protein SprA N-terminal" evidence="3">
    <location>
        <begin position="144"/>
        <end position="348"/>
    </location>
</feature>
<accession>A0ABT4UNT9</accession>
<sequence length="2422" mass="275955">MQCRRIVVLICVLLAALPNTIFAQQPNNSKTDSLKFPIKDRRSDPFNNYNNNPFDLKDTGYVKRTVDYDPKTGMYYVTEKIGNKYYRNPTALTFDEFMKLRGAEMERENFMKRAQTNFNLNRKLVKPNFKLGDELFNRIFGTGKISINPTGNVDLTIGYQGQNTKNPTLPERARKYGALDFDMNTQFNLNANIGDKLKLPINYNTLANFDFENQIKLDYKGKDDEIIKSIEAGNISFATKSTLIPGVQALFGLKTQLQFGKLFVTGAIANQRSQRQTQNYQGGASVNTFDKKMDDYDENKHFLLGHYFRNNYNKVMSSLPFVQSQVNIMRLEVWVTNRTGQTTNSRNIVALADLGERQPYSNSVPTIPDNSAFGQFPQNNANGLYNIINSNSNYRQPSMVSSLLSGTGLRAVQDFEKTFARKLVEGVDYIFNRQVGFISLNQLLQPDEVLGVAYQYTYNGRVYQVGEFAQDVALDTARGIQNILFVKMLKATSQRPNLPIWDLMMKNVYALDMYSVQREGLKINITYQEPSGGEKRMLPEGTDPGRPLLRILRLDRLNNNNDPQPDGLFDYIDSFTIQPQYGRIIFPVLEPFGSDLDSLAFGGITGLERDSLRQKYLFQALYDTTKTIAQMNYAQNNRFNLRGEAKSSGAQGDDIYLNAINIPQGSVTVTAGGQLLKEGIDYTIDYSMGKLTVINQAIKNSGVPVSVNLENNMGFGIQNRSFMGLRLDYLHSDKLTLGATFERLSERPFFTKTNYGEDPIRNSMMGMDFNYKSDWKRLTKLLDKLPFYSTNAPSSIQAYGEVAALIPGTAKQISGLVYLDDFEGSRANIDMRFPFVSWAHASTPAEAGFANATNINDLSYNYERAKLSWYQIEPVLQDSRNPANPITDRNILSDHRTRRVSSQELFPQRSAQPGLNTLVTFDLSFYPKQRGTYNYDWQNINADGTLRNPRSRWGGLMRAIDQTDFESANIEFMEFWLQDPFQTSPNVPTPATVNGGKLFINFGNVSEDILKDGKRFYENGLPTPSQPTLAIDEGTWGKTPLNPIQITQAFSTDPTDRPYQDVGLDGLNDDEERNLRRADYLDRLATTVGTGSLAYQLALADPSTDNFVNYRSSTFSANTSILERYKNFNLTQGNSPVTNSSTTVEASTMYPDNEDLNRDNTLNESEEYFEYEIDVQPNMVVGSNYITDRRQVNVTYENGQTGTETWYQFRVPINNYTRKVGNIPDFKSIRFMRMYLTDWEDSVNLRFARLDLVRNNWRQFAYELTNDGTYKTIDPTTTLTSINTLAVNIEENDRRTPIPYRIPPGIERVQSLANSGVNILQNEQGLSLQVKNLYNKQARGIFKTFNNDIRMYKKLDMFIHAEQLDNVFIPNDSSLYAVVRIGQDFLSNYYEVKIPLSITQPEGNNISPDSIWKAVNSLNLYLDDLINVKNNRNLSGTSSPTTYYSERIGNRIYGVYGNPNLGEVKGIFIGVENNQLDYTLNVEMWINELRLSQFDERPGYAATGRVDIQLADLGMLSVSASHSTIGFGTIDSRINERAREDKTQIDASLNIDAGKLLPKQAGLSIPVYASISTSVKSPEYDPYDKDIKLKDKLRNSDNPDSIKQVAQDRFVTKTLNISNMRVAPKAGAKPKIYSLSNFDITYNFLQQTLTTPTVTEDLVKRHRAVLGYTYTTQPKYWEPFKDAIKSKNKWWTIIKDFNLNPYPNNIAFRFDANRQFGRYVPRIVNSFDNKVERVDSTYDKYFNFDRFYSFRWELTRNLNIDYTATNKSRVDEPSGELNTKAKRDSMWNNFYKGGRNTNFNQNIIFTYNLPLQKIPVLHWTTVRASYTARYTWSASSLLQQAMNQGNIMENGSDRLVNGEFDFNRLYHKSRWLAALDNQPQKVKLDSATRRMQKLQKQIDKIKKDSIEAAYDKLPPKERALARKKDRLDRRNERKSRNIEISGLPYVAGKMATMLKRVSVTYGENYYSRIPGYTDSTQFFGNNFRKGGGPGFGYILGKTPNTAYLDKLASSGKITSDSLFNQMFAQGYDQKLTIQMQLEPIRDLIIDVNWDKSFSKNYTELFKDTTGSSGHVHLSPYASGSFNVTYISFQTMFSKFSPNETSATFKLFESYRKELSQRIASKNPYWQNQGGVIDQDGFASGYNRYSQDVLIPAFIAAYTKKDPNSVALIGNSNNNINQSPFKGIKALPNWRVTYNGLSKIPALQEKFSAISLTHAYQGRMSMNSFTSALLFEDPFRIGYPSFRTSDTGNFVPYFLIPNLTIQESFEPFIGVDITTTNQLSGRVEFSKRRTLSLSLIDYQLSEMQSTEFFISGSWRKKGLRLPFKLPKFLNKDGEKDLQNDITFRLDLSIRDDATSNSILDQNSSFSTAGQKVIKINPSIDYILNSRINLKLFFDQMRTFPYISTSAPTINTRAGVQIRISLAQ</sequence>
<feature type="compositionally biased region" description="Polar residues" evidence="1">
    <location>
        <begin position="1133"/>
        <end position="1146"/>
    </location>
</feature>
<evidence type="ECO:0000259" key="3">
    <source>
        <dbReference type="Pfam" id="PF14349"/>
    </source>
</evidence>
<feature type="signal peptide" evidence="2">
    <location>
        <begin position="1"/>
        <end position="23"/>
    </location>
</feature>
<dbReference type="InterPro" id="IPR025684">
    <property type="entry name" value="SprA_N_dom"/>
</dbReference>
<feature type="region of interest" description="Disordered" evidence="1">
    <location>
        <begin position="1133"/>
        <end position="1159"/>
    </location>
</feature>
<evidence type="ECO:0000313" key="4">
    <source>
        <dbReference type="EMBL" id="MDA3615838.1"/>
    </source>
</evidence>
<dbReference type="Pfam" id="PF14349">
    <property type="entry name" value="SprA_N"/>
    <property type="match status" value="2"/>
</dbReference>